<gene>
    <name evidence="2" type="ORF">NDU88_005656</name>
</gene>
<comment type="caution">
    <text evidence="2">The sequence shown here is derived from an EMBL/GenBank/DDBJ whole genome shotgun (WGS) entry which is preliminary data.</text>
</comment>
<organism evidence="2 3">
    <name type="scientific">Pleurodeles waltl</name>
    <name type="common">Iberian ribbed newt</name>
    <dbReference type="NCBI Taxonomy" id="8319"/>
    <lineage>
        <taxon>Eukaryota</taxon>
        <taxon>Metazoa</taxon>
        <taxon>Chordata</taxon>
        <taxon>Craniata</taxon>
        <taxon>Vertebrata</taxon>
        <taxon>Euteleostomi</taxon>
        <taxon>Amphibia</taxon>
        <taxon>Batrachia</taxon>
        <taxon>Caudata</taxon>
        <taxon>Salamandroidea</taxon>
        <taxon>Salamandridae</taxon>
        <taxon>Pleurodelinae</taxon>
        <taxon>Pleurodeles</taxon>
    </lineage>
</organism>
<proteinExistence type="predicted"/>
<keyword evidence="1" id="KW-0472">Membrane</keyword>
<evidence type="ECO:0000256" key="1">
    <source>
        <dbReference type="SAM" id="Phobius"/>
    </source>
</evidence>
<feature type="transmembrane region" description="Helical" evidence="1">
    <location>
        <begin position="61"/>
        <end position="78"/>
    </location>
</feature>
<keyword evidence="1" id="KW-1133">Transmembrane helix</keyword>
<dbReference type="AlphaFoldDB" id="A0AAV7UIM9"/>
<accession>A0AAV7UIM9</accession>
<keyword evidence="1" id="KW-0812">Transmembrane</keyword>
<feature type="transmembrane region" description="Helical" evidence="1">
    <location>
        <begin position="22"/>
        <end position="41"/>
    </location>
</feature>
<sequence>MSGAVDGERLSVTLFPQRLKQITFTDVILIMLAFCQCLEVLRRRFGRALPREHCERESVPILAIVFLVAHIFLLLGVVECWTSALARLEVKLQEYQCVVEYVPGCVNLHADCMSWFPITSEEKWTGEVECDMAFTLHDVNGWNVNDNVVKPICEVIWKEAVHSDNILQDIQTYLKVSCPEEGELAGEVASFFR</sequence>
<dbReference type="Proteomes" id="UP001066276">
    <property type="component" value="Chromosome 3_1"/>
</dbReference>
<protein>
    <submittedName>
        <fullName evidence="2">Uncharacterized protein</fullName>
    </submittedName>
</protein>
<evidence type="ECO:0000313" key="3">
    <source>
        <dbReference type="Proteomes" id="UP001066276"/>
    </source>
</evidence>
<evidence type="ECO:0000313" key="2">
    <source>
        <dbReference type="EMBL" id="KAJ1188900.1"/>
    </source>
</evidence>
<reference evidence="2" key="1">
    <citation type="journal article" date="2022" name="bioRxiv">
        <title>Sequencing and chromosome-scale assembly of the giantPleurodeles waltlgenome.</title>
        <authorList>
            <person name="Brown T."/>
            <person name="Elewa A."/>
            <person name="Iarovenko S."/>
            <person name="Subramanian E."/>
            <person name="Araus A.J."/>
            <person name="Petzold A."/>
            <person name="Susuki M."/>
            <person name="Suzuki K.-i.T."/>
            <person name="Hayashi T."/>
            <person name="Toyoda A."/>
            <person name="Oliveira C."/>
            <person name="Osipova E."/>
            <person name="Leigh N.D."/>
            <person name="Simon A."/>
            <person name="Yun M.H."/>
        </authorList>
    </citation>
    <scope>NUCLEOTIDE SEQUENCE</scope>
    <source>
        <strain evidence="2">20211129_DDA</strain>
        <tissue evidence="2">Liver</tissue>
    </source>
</reference>
<keyword evidence="3" id="KW-1185">Reference proteome</keyword>
<dbReference type="EMBL" id="JANPWB010000005">
    <property type="protein sequence ID" value="KAJ1188900.1"/>
    <property type="molecule type" value="Genomic_DNA"/>
</dbReference>
<name>A0AAV7UIM9_PLEWA</name>